<evidence type="ECO:0000313" key="1">
    <source>
        <dbReference type="EMBL" id="CAK56541.1"/>
    </source>
</evidence>
<dbReference type="Proteomes" id="UP000000600">
    <property type="component" value="Unassembled WGS sequence"/>
</dbReference>
<dbReference type="KEGG" id="ptm:GSPATT00027569001"/>
<organism evidence="1 2">
    <name type="scientific">Paramecium tetraurelia</name>
    <dbReference type="NCBI Taxonomy" id="5888"/>
    <lineage>
        <taxon>Eukaryota</taxon>
        <taxon>Sar</taxon>
        <taxon>Alveolata</taxon>
        <taxon>Ciliophora</taxon>
        <taxon>Intramacronucleata</taxon>
        <taxon>Oligohymenophorea</taxon>
        <taxon>Peniculida</taxon>
        <taxon>Parameciidae</taxon>
        <taxon>Paramecium</taxon>
    </lineage>
</organism>
<dbReference type="AlphaFoldDB" id="A0BDC4"/>
<dbReference type="InParanoid" id="A0BDC4"/>
<sequence length="98" mass="11532">MKSCQEWKQFNYSLDKKSNYFSEGWTFTYTTDPQCAIIDNSLLINIYQTGSINRTVFKQLQTMGNRQLLMNTIKINLINKSFILSVRHINRDINKQSS</sequence>
<dbReference type="RefSeq" id="XP_001423939.1">
    <property type="nucleotide sequence ID" value="XM_001423902.1"/>
</dbReference>
<evidence type="ECO:0000313" key="2">
    <source>
        <dbReference type="Proteomes" id="UP000000600"/>
    </source>
</evidence>
<gene>
    <name evidence="1" type="ORF">GSPATT00027569001</name>
</gene>
<proteinExistence type="predicted"/>
<dbReference type="EMBL" id="CT867987">
    <property type="protein sequence ID" value="CAK56541.1"/>
    <property type="molecule type" value="Genomic_DNA"/>
</dbReference>
<dbReference type="HOGENOM" id="CLU_2338073_0_0_1"/>
<accession>A0BDC4</accession>
<name>A0BDC4_PARTE</name>
<dbReference type="GeneID" id="5009721"/>
<reference evidence="1 2" key="1">
    <citation type="journal article" date="2006" name="Nature">
        <title>Global trends of whole-genome duplications revealed by the ciliate Paramecium tetraurelia.</title>
        <authorList>
            <consortium name="Genoscope"/>
            <person name="Aury J.-M."/>
            <person name="Jaillon O."/>
            <person name="Duret L."/>
            <person name="Noel B."/>
            <person name="Jubin C."/>
            <person name="Porcel B.M."/>
            <person name="Segurens B."/>
            <person name="Daubin V."/>
            <person name="Anthouard V."/>
            <person name="Aiach N."/>
            <person name="Arnaiz O."/>
            <person name="Billaut A."/>
            <person name="Beisson J."/>
            <person name="Blanc I."/>
            <person name="Bouhouche K."/>
            <person name="Camara F."/>
            <person name="Duharcourt S."/>
            <person name="Guigo R."/>
            <person name="Gogendeau D."/>
            <person name="Katinka M."/>
            <person name="Keller A.-M."/>
            <person name="Kissmehl R."/>
            <person name="Klotz C."/>
            <person name="Koll F."/>
            <person name="Le Moue A."/>
            <person name="Lepere C."/>
            <person name="Malinsky S."/>
            <person name="Nowacki M."/>
            <person name="Nowak J.K."/>
            <person name="Plattner H."/>
            <person name="Poulain J."/>
            <person name="Ruiz F."/>
            <person name="Serrano V."/>
            <person name="Zagulski M."/>
            <person name="Dessen P."/>
            <person name="Betermier M."/>
            <person name="Weissenbach J."/>
            <person name="Scarpelli C."/>
            <person name="Schachter V."/>
            <person name="Sperling L."/>
            <person name="Meyer E."/>
            <person name="Cohen J."/>
            <person name="Wincker P."/>
        </authorList>
    </citation>
    <scope>NUCLEOTIDE SEQUENCE [LARGE SCALE GENOMIC DNA]</scope>
    <source>
        <strain evidence="1 2">Stock d4-2</strain>
    </source>
</reference>
<protein>
    <submittedName>
        <fullName evidence="1">Uncharacterized protein</fullName>
    </submittedName>
</protein>
<keyword evidence="2" id="KW-1185">Reference proteome</keyword>